<reference evidence="1 2" key="1">
    <citation type="submission" date="2024-02" db="EMBL/GenBank/DDBJ databases">
        <title>High-quality chromosome-scale genome assembly of Pensacola bahiagrass (Paspalum notatum Flugge var. saurae).</title>
        <authorList>
            <person name="Vega J.M."/>
            <person name="Podio M."/>
            <person name="Orjuela J."/>
            <person name="Siena L.A."/>
            <person name="Pessino S.C."/>
            <person name="Combes M.C."/>
            <person name="Mariac C."/>
            <person name="Albertini E."/>
            <person name="Pupilli F."/>
            <person name="Ortiz J.P.A."/>
            <person name="Leblanc O."/>
        </authorList>
    </citation>
    <scope>NUCLEOTIDE SEQUENCE [LARGE SCALE GENOMIC DNA]</scope>
    <source>
        <strain evidence="1">R1</strain>
        <tissue evidence="1">Leaf</tissue>
    </source>
</reference>
<gene>
    <name evidence="1" type="ORF">U9M48_013785</name>
</gene>
<dbReference type="AlphaFoldDB" id="A0AAQ3WJW5"/>
<dbReference type="EMBL" id="CP144747">
    <property type="protein sequence ID" value="WVZ64225.1"/>
    <property type="molecule type" value="Genomic_DNA"/>
</dbReference>
<evidence type="ECO:0000313" key="2">
    <source>
        <dbReference type="Proteomes" id="UP001341281"/>
    </source>
</evidence>
<accession>A0AAQ3WJW5</accession>
<keyword evidence="2" id="KW-1185">Reference proteome</keyword>
<organism evidence="1 2">
    <name type="scientific">Paspalum notatum var. saurae</name>
    <dbReference type="NCBI Taxonomy" id="547442"/>
    <lineage>
        <taxon>Eukaryota</taxon>
        <taxon>Viridiplantae</taxon>
        <taxon>Streptophyta</taxon>
        <taxon>Embryophyta</taxon>
        <taxon>Tracheophyta</taxon>
        <taxon>Spermatophyta</taxon>
        <taxon>Magnoliopsida</taxon>
        <taxon>Liliopsida</taxon>
        <taxon>Poales</taxon>
        <taxon>Poaceae</taxon>
        <taxon>PACMAD clade</taxon>
        <taxon>Panicoideae</taxon>
        <taxon>Andropogonodae</taxon>
        <taxon>Paspaleae</taxon>
        <taxon>Paspalinae</taxon>
        <taxon>Paspalum</taxon>
    </lineage>
</organism>
<proteinExistence type="predicted"/>
<protein>
    <submittedName>
        <fullName evidence="1">Uncharacterized protein</fullName>
    </submittedName>
</protein>
<name>A0AAQ3WJW5_PASNO</name>
<dbReference type="Proteomes" id="UP001341281">
    <property type="component" value="Chromosome 03"/>
</dbReference>
<sequence length="96" mass="11925">MWYLNPIDRLRRIFANPAFAKLMRWWYCERTKDEQRLSHPADATQRQRFDELWNESFWRMKQHIRHMAADIDHIQSTYMALSEEEIHNVMRSDTRV</sequence>
<evidence type="ECO:0000313" key="1">
    <source>
        <dbReference type="EMBL" id="WVZ64225.1"/>
    </source>
</evidence>